<reference evidence="5 6" key="1">
    <citation type="submission" date="2018-08" db="EMBL/GenBank/DDBJ databases">
        <title>A genome reference for cultivated species of the human gut microbiota.</title>
        <authorList>
            <person name="Zou Y."/>
            <person name="Xue W."/>
            <person name="Luo G."/>
        </authorList>
    </citation>
    <scope>NUCLEOTIDE SEQUENCE [LARGE SCALE GENOMIC DNA]</scope>
    <source>
        <strain evidence="5 6">AM23-13</strain>
    </source>
</reference>
<dbReference type="RefSeq" id="WP_118310003.1">
    <property type="nucleotide sequence ID" value="NZ_QRHW01000023.1"/>
</dbReference>
<dbReference type="Pfam" id="PF07804">
    <property type="entry name" value="HipA_C"/>
    <property type="match status" value="1"/>
</dbReference>
<sequence length="127" mass="14685">MMMSGWKMDLQLAHFHCLKKNMFRRMCFNVFAHNRDDHSKNFTYLYNEKNDSWHLSPAYDLTYSNTYYGEHTTTVDGNGRNPGKKELLAVGLEAGMKKDNCIKIIDSIQTCVKEMLGNHWVAIGDGE</sequence>
<keyword evidence="3" id="KW-0418">Kinase</keyword>
<gene>
    <name evidence="5" type="ORF">DW641_11910</name>
</gene>
<dbReference type="InterPro" id="IPR052028">
    <property type="entry name" value="HipA_Ser/Thr_kinase"/>
</dbReference>
<comment type="caution">
    <text evidence="5">The sequence shown here is derived from an EMBL/GenBank/DDBJ whole genome shotgun (WGS) entry which is preliminary data.</text>
</comment>
<organism evidence="5 6">
    <name type="scientific">Dorea longicatena</name>
    <dbReference type="NCBI Taxonomy" id="88431"/>
    <lineage>
        <taxon>Bacteria</taxon>
        <taxon>Bacillati</taxon>
        <taxon>Bacillota</taxon>
        <taxon>Clostridia</taxon>
        <taxon>Lachnospirales</taxon>
        <taxon>Lachnospiraceae</taxon>
        <taxon>Dorea</taxon>
    </lineage>
</organism>
<keyword evidence="2" id="KW-0808">Transferase</keyword>
<dbReference type="GO" id="GO:0005829">
    <property type="term" value="C:cytosol"/>
    <property type="evidence" value="ECO:0007669"/>
    <property type="project" value="TreeGrafter"/>
</dbReference>
<evidence type="ECO:0000313" key="6">
    <source>
        <dbReference type="Proteomes" id="UP000284112"/>
    </source>
</evidence>
<dbReference type="PANTHER" id="PTHR37419">
    <property type="entry name" value="SERINE/THREONINE-PROTEIN KINASE TOXIN HIPA"/>
    <property type="match status" value="1"/>
</dbReference>
<evidence type="ECO:0000313" key="5">
    <source>
        <dbReference type="EMBL" id="RHG06028.1"/>
    </source>
</evidence>
<protein>
    <submittedName>
        <fullName evidence="5">HipA domain-containing protein</fullName>
    </submittedName>
</protein>
<dbReference type="Proteomes" id="UP000284112">
    <property type="component" value="Unassembled WGS sequence"/>
</dbReference>
<evidence type="ECO:0000256" key="2">
    <source>
        <dbReference type="ARBA" id="ARBA00022679"/>
    </source>
</evidence>
<proteinExistence type="inferred from homology"/>
<dbReference type="EMBL" id="QRHW01000023">
    <property type="protein sequence ID" value="RHG06028.1"/>
    <property type="molecule type" value="Genomic_DNA"/>
</dbReference>
<comment type="similarity">
    <text evidence="1">Belongs to the HipA Ser/Thr kinase family.</text>
</comment>
<evidence type="ECO:0000259" key="4">
    <source>
        <dbReference type="Pfam" id="PF07804"/>
    </source>
</evidence>
<dbReference type="AlphaFoldDB" id="A0A414RZT1"/>
<name>A0A414RZT1_9FIRM</name>
<evidence type="ECO:0000256" key="3">
    <source>
        <dbReference type="ARBA" id="ARBA00022777"/>
    </source>
</evidence>
<dbReference type="InterPro" id="IPR012893">
    <property type="entry name" value="HipA-like_C"/>
</dbReference>
<evidence type="ECO:0000256" key="1">
    <source>
        <dbReference type="ARBA" id="ARBA00010164"/>
    </source>
</evidence>
<dbReference type="GO" id="GO:0004674">
    <property type="term" value="F:protein serine/threonine kinase activity"/>
    <property type="evidence" value="ECO:0007669"/>
    <property type="project" value="TreeGrafter"/>
</dbReference>
<dbReference type="PANTHER" id="PTHR37419:SF8">
    <property type="entry name" value="TOXIN YJJJ"/>
    <property type="match status" value="1"/>
</dbReference>
<feature type="domain" description="HipA-like C-terminal" evidence="4">
    <location>
        <begin position="20"/>
        <end position="112"/>
    </location>
</feature>
<dbReference type="Gene3D" id="1.10.1070.20">
    <property type="match status" value="1"/>
</dbReference>
<accession>A0A414RZT1</accession>